<accession>A0A7I7P1E1</accession>
<dbReference type="PANTHER" id="PTHR36923">
    <property type="entry name" value="FERREDOXIN"/>
    <property type="match status" value="1"/>
</dbReference>
<protein>
    <submittedName>
        <fullName evidence="8">Ferredoxin</fullName>
    </submittedName>
</protein>
<comment type="cofactor">
    <cofactor evidence="1">
        <name>[3Fe-4S] cluster</name>
        <dbReference type="ChEBI" id="CHEBI:21137"/>
    </cofactor>
</comment>
<evidence type="ECO:0000256" key="5">
    <source>
        <dbReference type="ARBA" id="ARBA00023004"/>
    </source>
</evidence>
<gene>
    <name evidence="8" type="ORF">MSEO_29980</name>
</gene>
<dbReference type="Proteomes" id="UP000466632">
    <property type="component" value="Chromosome"/>
</dbReference>
<organism evidence="8 9">
    <name type="scientific">Mycobacterium seoulense</name>
    <dbReference type="NCBI Taxonomy" id="386911"/>
    <lineage>
        <taxon>Bacteria</taxon>
        <taxon>Bacillati</taxon>
        <taxon>Actinomycetota</taxon>
        <taxon>Actinomycetes</taxon>
        <taxon>Mycobacteriales</taxon>
        <taxon>Mycobacteriaceae</taxon>
        <taxon>Mycobacterium</taxon>
    </lineage>
</organism>
<dbReference type="GO" id="GO:0051538">
    <property type="term" value="F:3 iron, 4 sulfur cluster binding"/>
    <property type="evidence" value="ECO:0007669"/>
    <property type="project" value="UniProtKB-KW"/>
</dbReference>
<evidence type="ECO:0000256" key="1">
    <source>
        <dbReference type="ARBA" id="ARBA00001927"/>
    </source>
</evidence>
<evidence type="ECO:0000256" key="7">
    <source>
        <dbReference type="ARBA" id="ARBA00023291"/>
    </source>
</evidence>
<proteinExistence type="predicted"/>
<evidence type="ECO:0000313" key="8">
    <source>
        <dbReference type="EMBL" id="BBY02499.1"/>
    </source>
</evidence>
<dbReference type="InterPro" id="IPR051269">
    <property type="entry name" value="Fe-S_cluster_ET"/>
</dbReference>
<evidence type="ECO:0000256" key="3">
    <source>
        <dbReference type="ARBA" id="ARBA00022723"/>
    </source>
</evidence>
<dbReference type="SUPFAM" id="SSF54862">
    <property type="entry name" value="4Fe-4S ferredoxins"/>
    <property type="match status" value="1"/>
</dbReference>
<dbReference type="Gene3D" id="3.30.70.20">
    <property type="match status" value="1"/>
</dbReference>
<evidence type="ECO:0000256" key="6">
    <source>
        <dbReference type="ARBA" id="ARBA00023014"/>
    </source>
</evidence>
<sequence length="65" mass="6897">MKLNLDGVACTGHGLCYSLAPHLFEDDDQGYGHVVGGGVVHDDHLAEARSAVSNCPERAISFVED</sequence>
<keyword evidence="3" id="KW-0479">Metal-binding</keyword>
<evidence type="ECO:0000313" key="9">
    <source>
        <dbReference type="Proteomes" id="UP000466632"/>
    </source>
</evidence>
<keyword evidence="4" id="KW-0249">Electron transport</keyword>
<keyword evidence="5" id="KW-0408">Iron</keyword>
<name>A0A7I7P1E1_9MYCO</name>
<keyword evidence="2" id="KW-0813">Transport</keyword>
<dbReference type="AlphaFoldDB" id="A0A7I7P1E1"/>
<evidence type="ECO:0000256" key="2">
    <source>
        <dbReference type="ARBA" id="ARBA00022448"/>
    </source>
</evidence>
<keyword evidence="6" id="KW-0411">Iron-sulfur</keyword>
<dbReference type="Pfam" id="PF13459">
    <property type="entry name" value="Fer4_15"/>
    <property type="match status" value="1"/>
</dbReference>
<dbReference type="RefSeq" id="WP_067923870.1">
    <property type="nucleotide sequence ID" value="NZ_AP022582.1"/>
</dbReference>
<keyword evidence="9" id="KW-1185">Reference proteome</keyword>
<keyword evidence="7" id="KW-0003">3Fe-4S</keyword>
<dbReference type="PANTHER" id="PTHR36923:SF3">
    <property type="entry name" value="FERREDOXIN"/>
    <property type="match status" value="1"/>
</dbReference>
<dbReference type="GO" id="GO:0046872">
    <property type="term" value="F:metal ion binding"/>
    <property type="evidence" value="ECO:0007669"/>
    <property type="project" value="UniProtKB-KW"/>
</dbReference>
<reference evidence="8 9" key="1">
    <citation type="journal article" date="2019" name="Emerg. Microbes Infect.">
        <title>Comprehensive subspecies identification of 175 nontuberculous mycobacteria species based on 7547 genomic profiles.</title>
        <authorList>
            <person name="Matsumoto Y."/>
            <person name="Kinjo T."/>
            <person name="Motooka D."/>
            <person name="Nabeya D."/>
            <person name="Jung N."/>
            <person name="Uechi K."/>
            <person name="Horii T."/>
            <person name="Iida T."/>
            <person name="Fujita J."/>
            <person name="Nakamura S."/>
        </authorList>
    </citation>
    <scope>NUCLEOTIDE SEQUENCE [LARGE SCALE GENOMIC DNA]</scope>
    <source>
        <strain evidence="8 9">JCM 16018</strain>
    </source>
</reference>
<evidence type="ECO:0000256" key="4">
    <source>
        <dbReference type="ARBA" id="ARBA00022982"/>
    </source>
</evidence>
<dbReference type="EMBL" id="AP022582">
    <property type="protein sequence ID" value="BBY02499.1"/>
    <property type="molecule type" value="Genomic_DNA"/>
</dbReference>
<dbReference type="KEGG" id="mseo:MSEO_29980"/>